<dbReference type="Gene3D" id="1.25.40.10">
    <property type="entry name" value="Tetratricopeptide repeat domain"/>
    <property type="match status" value="2"/>
</dbReference>
<dbReference type="SMART" id="SM00028">
    <property type="entry name" value="TPR"/>
    <property type="match status" value="4"/>
</dbReference>
<dbReference type="InterPro" id="IPR050482">
    <property type="entry name" value="Sensor_HK_TwoCompSys"/>
</dbReference>
<dbReference type="EMBL" id="CAXJRC010000005">
    <property type="protein sequence ID" value="CAL2105342.1"/>
    <property type="molecule type" value="Genomic_DNA"/>
</dbReference>
<dbReference type="PROSITE" id="PS50005">
    <property type="entry name" value="TPR"/>
    <property type="match status" value="1"/>
</dbReference>
<dbReference type="InterPro" id="IPR003594">
    <property type="entry name" value="HATPase_dom"/>
</dbReference>
<evidence type="ECO:0000259" key="8">
    <source>
        <dbReference type="PROSITE" id="PS50109"/>
    </source>
</evidence>
<dbReference type="Proteomes" id="UP001497602">
    <property type="component" value="Unassembled WGS sequence"/>
</dbReference>
<evidence type="ECO:0000256" key="6">
    <source>
        <dbReference type="PROSITE-ProRule" id="PRU00339"/>
    </source>
</evidence>
<dbReference type="InterPro" id="IPR011990">
    <property type="entry name" value="TPR-like_helical_dom_sf"/>
</dbReference>
<keyword evidence="7" id="KW-0472">Membrane</keyword>
<evidence type="ECO:0000313" key="10">
    <source>
        <dbReference type="Proteomes" id="UP001497602"/>
    </source>
</evidence>
<dbReference type="SUPFAM" id="SSF48452">
    <property type="entry name" value="TPR-like"/>
    <property type="match status" value="1"/>
</dbReference>
<dbReference type="Pfam" id="PF13181">
    <property type="entry name" value="TPR_8"/>
    <property type="match status" value="2"/>
</dbReference>
<reference evidence="9 10" key="1">
    <citation type="submission" date="2024-05" db="EMBL/GenBank/DDBJ databases">
        <authorList>
            <person name="Duchaud E."/>
        </authorList>
    </citation>
    <scope>NUCLEOTIDE SEQUENCE [LARGE SCALE GENOMIC DNA]</scope>
    <source>
        <strain evidence="9">Ena-SAMPLE-TAB-13-05-2024-13:56:06:370-140305</strain>
    </source>
</reference>
<dbReference type="CDD" id="cd16917">
    <property type="entry name" value="HATPase_UhpB-NarQ-NarX-like"/>
    <property type="match status" value="1"/>
</dbReference>
<evidence type="ECO:0000256" key="2">
    <source>
        <dbReference type="ARBA" id="ARBA00012438"/>
    </source>
</evidence>
<keyword evidence="5" id="KW-0902">Two-component regulatory system</keyword>
<dbReference type="PANTHER" id="PTHR24421">
    <property type="entry name" value="NITRATE/NITRITE SENSOR PROTEIN NARX-RELATED"/>
    <property type="match status" value="1"/>
</dbReference>
<evidence type="ECO:0000313" key="9">
    <source>
        <dbReference type="EMBL" id="CAL2105342.1"/>
    </source>
</evidence>
<organism evidence="9 10">
    <name type="scientific">Tenacibaculum vairaonense</name>
    <dbReference type="NCBI Taxonomy" id="3137860"/>
    <lineage>
        <taxon>Bacteria</taxon>
        <taxon>Pseudomonadati</taxon>
        <taxon>Bacteroidota</taxon>
        <taxon>Flavobacteriia</taxon>
        <taxon>Flavobacteriales</taxon>
        <taxon>Flavobacteriaceae</taxon>
        <taxon>Tenacibaculum</taxon>
    </lineage>
</organism>
<dbReference type="Gene3D" id="3.30.565.10">
    <property type="entry name" value="Histidine kinase-like ATPase, C-terminal domain"/>
    <property type="match status" value="1"/>
</dbReference>
<dbReference type="PANTHER" id="PTHR24421:SF10">
    <property type="entry name" value="NITRATE_NITRITE SENSOR PROTEIN NARQ"/>
    <property type="match status" value="1"/>
</dbReference>
<dbReference type="GO" id="GO:0016301">
    <property type="term" value="F:kinase activity"/>
    <property type="evidence" value="ECO:0007669"/>
    <property type="project" value="UniProtKB-KW"/>
</dbReference>
<keyword evidence="7" id="KW-0812">Transmembrane</keyword>
<evidence type="ECO:0000256" key="4">
    <source>
        <dbReference type="ARBA" id="ARBA00022777"/>
    </source>
</evidence>
<dbReference type="InterPro" id="IPR036890">
    <property type="entry name" value="HATPase_C_sf"/>
</dbReference>
<feature type="transmembrane region" description="Helical" evidence="7">
    <location>
        <begin position="435"/>
        <end position="455"/>
    </location>
</feature>
<keyword evidence="10" id="KW-1185">Reference proteome</keyword>
<gene>
    <name evidence="9" type="ORF">T190115A13A_140109</name>
</gene>
<keyword evidence="7" id="KW-1133">Transmembrane helix</keyword>
<dbReference type="SMART" id="SM00387">
    <property type="entry name" value="HATPase_c"/>
    <property type="match status" value="1"/>
</dbReference>
<dbReference type="SUPFAM" id="SSF81901">
    <property type="entry name" value="HCP-like"/>
    <property type="match status" value="1"/>
</dbReference>
<evidence type="ECO:0000256" key="5">
    <source>
        <dbReference type="ARBA" id="ARBA00023012"/>
    </source>
</evidence>
<dbReference type="InterPro" id="IPR019734">
    <property type="entry name" value="TPR_rpt"/>
</dbReference>
<comment type="catalytic activity">
    <reaction evidence="1">
        <text>ATP + protein L-histidine = ADP + protein N-phospho-L-histidine.</text>
        <dbReference type="EC" id="2.7.13.3"/>
    </reaction>
</comment>
<dbReference type="RefSeq" id="WP_348702550.1">
    <property type="nucleotide sequence ID" value="NZ_CAXIYA010000004.1"/>
</dbReference>
<dbReference type="SUPFAM" id="SSF55874">
    <property type="entry name" value="ATPase domain of HSP90 chaperone/DNA topoisomerase II/histidine kinase"/>
    <property type="match status" value="1"/>
</dbReference>
<keyword evidence="4 9" id="KW-0418">Kinase</keyword>
<name>A0ABM9PIE2_9FLAO</name>
<feature type="domain" description="Histidine kinase" evidence="8">
    <location>
        <begin position="488"/>
        <end position="668"/>
    </location>
</feature>
<evidence type="ECO:0000256" key="1">
    <source>
        <dbReference type="ARBA" id="ARBA00000085"/>
    </source>
</evidence>
<keyword evidence="3" id="KW-0808">Transferase</keyword>
<accession>A0ABM9PIE2</accession>
<evidence type="ECO:0000256" key="3">
    <source>
        <dbReference type="ARBA" id="ARBA00022679"/>
    </source>
</evidence>
<comment type="caution">
    <text evidence="9">The sequence shown here is derived from an EMBL/GenBank/DDBJ whole genome shotgun (WGS) entry which is preliminary data.</text>
</comment>
<dbReference type="Pfam" id="PF02518">
    <property type="entry name" value="HATPase_c"/>
    <property type="match status" value="1"/>
</dbReference>
<evidence type="ECO:0000256" key="7">
    <source>
        <dbReference type="SAM" id="Phobius"/>
    </source>
</evidence>
<sequence length="668" mass="78317">MKLYTTFILSLVFNVVFVQESGALSQKIDTTQINKLKLKRLDSLINVTKSNNQLKRMVGYYDEYIDLAIKSQQHQEAINKGIKVIYYVNNYFGQRKKAFKIIEKLEKIKHHVNDSFLLGSIYLKKGGIFFNGKNYNKAIDNYSLAINTFTHKDSIHTADALFFRGQAYYNINNFYKALSSFEHALDYYTNLGDTAYTFYTKSSIINIHGVNNLIEKTIKERQKLIDEKIKQSFTQGLSNDYLNLAKDYKNNKQFDQQEFYLKKAVSIAENEKDEFHNLSFIYCDIAQYYLEIDNFSKATFYFQKAQDNVKSNENDNFYYFQKLKSFYLFKTGALAEALILAENNLKEAIQQNYTQNIIDANKLLYKIHKAQNNLPKALNYYTSYNKIKDSLFNREKLNILYYYQTQHETKLKEQKIIEQKADINNLKKDKKNKQLLFLVLSLSSIFIIVLIYFFLNHLYLKRKQKLQNSYSQNLLSFLDNERKRVSKDMHDSLGHKLLLVKNQVLLNKDQKSCKLIDDAINEIRVISRNLQPLQIKQIGITKSIHTLIDEMDKHYKKTLIFGDIDNIDDLLSSKKEMNIYRIIQECLNNIIKHSKADSGKVSIINNHKKILLTVEDNGVGFDYCDRYKDYKSLGLKNIKNRVNFLQGNLKISSKIYKGTKIEISIPKI</sequence>
<dbReference type="EC" id="2.7.13.3" evidence="2"/>
<dbReference type="InterPro" id="IPR005467">
    <property type="entry name" value="His_kinase_dom"/>
</dbReference>
<proteinExistence type="predicted"/>
<dbReference type="Gene3D" id="1.20.5.1930">
    <property type="match status" value="1"/>
</dbReference>
<keyword evidence="6" id="KW-0802">TPR repeat</keyword>
<dbReference type="PROSITE" id="PS50109">
    <property type="entry name" value="HIS_KIN"/>
    <property type="match status" value="1"/>
</dbReference>
<protein>
    <recommendedName>
        <fullName evidence="2">histidine kinase</fullName>
        <ecNumber evidence="2">2.7.13.3</ecNumber>
    </recommendedName>
</protein>
<feature type="repeat" description="TPR" evidence="6">
    <location>
        <begin position="158"/>
        <end position="191"/>
    </location>
</feature>